<dbReference type="EMBL" id="OR941552">
    <property type="protein sequence ID" value="WQY99775.1"/>
    <property type="molecule type" value="Genomic_DNA"/>
</dbReference>
<dbReference type="Proteomes" id="UP001325719">
    <property type="component" value="Segment"/>
</dbReference>
<keyword evidence="2" id="KW-1185">Reference proteome</keyword>
<organism evidence="1 2">
    <name type="scientific">Microbacterium phage MO526</name>
    <dbReference type="NCBI Taxonomy" id="3108092"/>
    <lineage>
        <taxon>Viruses</taxon>
        <taxon>Duplodnaviria</taxon>
        <taxon>Heunggongvirae</taxon>
        <taxon>Uroviricota</taxon>
        <taxon>Caudoviricetes</taxon>
        <taxon>Kutznervirinae</taxon>
        <taxon>Kozievirus</taxon>
        <taxon>Kozievirus MO526</taxon>
    </lineage>
</organism>
<evidence type="ECO:0000313" key="2">
    <source>
        <dbReference type="Proteomes" id="UP001325719"/>
    </source>
</evidence>
<name>A0ABZ0ZX29_9CAUD</name>
<accession>A0ABZ0ZX29</accession>
<proteinExistence type="predicted"/>
<sequence length="80" mass="8526">MSLNQALRRGDWVRLSSKNGSQIVGQAAHDMATIGPAALTVVVKGDPGERAQTLTVNVNFWDVNVLMGNLLPCPEPETAP</sequence>
<evidence type="ECO:0008006" key="3">
    <source>
        <dbReference type="Google" id="ProtNLM"/>
    </source>
</evidence>
<reference evidence="1 2" key="1">
    <citation type="submission" date="2023-12" db="EMBL/GenBank/DDBJ databases">
        <authorList>
            <person name="Wang F."/>
            <person name="Yu X."/>
            <person name="Gao C."/>
        </authorList>
    </citation>
    <scope>NUCLEOTIDE SEQUENCE [LARGE SCALE GENOMIC DNA]</scope>
</reference>
<evidence type="ECO:0000313" key="1">
    <source>
        <dbReference type="EMBL" id="WQY99775.1"/>
    </source>
</evidence>
<protein>
    <recommendedName>
        <fullName evidence="3">Head-to-tail stopper</fullName>
    </recommendedName>
</protein>